<evidence type="ECO:0000313" key="2">
    <source>
        <dbReference type="Proteomes" id="UP000199480"/>
    </source>
</evidence>
<dbReference type="RefSeq" id="WP_157692135.1">
    <property type="nucleotide sequence ID" value="NZ_LT629759.1"/>
</dbReference>
<proteinExistence type="predicted"/>
<dbReference type="EMBL" id="LT629759">
    <property type="protein sequence ID" value="SDR69097.1"/>
    <property type="molecule type" value="Genomic_DNA"/>
</dbReference>
<protein>
    <submittedName>
        <fullName evidence="1">Uncharacterized protein</fullName>
    </submittedName>
</protein>
<dbReference type="AlphaFoldDB" id="A0A1H1L3Y0"/>
<sequence length="75" mass="8288">MNKFKSSSVGSVSVKIGVTAEPSDEFRDVAYALGFVRVVPCFDCAYQGTHDCPDKDSAECMAFCSRGRKRDDDQR</sequence>
<gene>
    <name evidence="1" type="ORF">SAMN04489857_0669</name>
</gene>
<name>A0A1H1L3Y0_9ACTN</name>
<evidence type="ECO:0000313" key="1">
    <source>
        <dbReference type="EMBL" id="SDR69097.1"/>
    </source>
</evidence>
<reference evidence="2" key="1">
    <citation type="submission" date="2016-10" db="EMBL/GenBank/DDBJ databases">
        <authorList>
            <person name="Varghese N."/>
            <person name="Submissions S."/>
        </authorList>
    </citation>
    <scope>NUCLEOTIDE SEQUENCE [LARGE SCALE GENOMIC DNA]</scope>
    <source>
        <strain evidence="2">DSM 22620</strain>
    </source>
</reference>
<dbReference type="Proteomes" id="UP000199480">
    <property type="component" value="Chromosome I"/>
</dbReference>
<accession>A0A1H1L3Y0</accession>
<organism evidence="1 2">
    <name type="scientific">Parafannyhessea umbonata</name>
    <dbReference type="NCBI Taxonomy" id="604330"/>
    <lineage>
        <taxon>Bacteria</taxon>
        <taxon>Bacillati</taxon>
        <taxon>Actinomycetota</taxon>
        <taxon>Coriobacteriia</taxon>
        <taxon>Coriobacteriales</taxon>
        <taxon>Atopobiaceae</taxon>
        <taxon>Parafannyhessea</taxon>
    </lineage>
</organism>
<dbReference type="GeneID" id="78500041"/>